<name>A0A402A7C6_9CHLR</name>
<feature type="modified residue" description="4-aspartylphosphate" evidence="1">
    <location>
        <position position="61"/>
    </location>
</feature>
<dbReference type="RefSeq" id="WP_126582555.1">
    <property type="nucleotide sequence ID" value="NZ_BIFR01000002.1"/>
</dbReference>
<dbReference type="Gene3D" id="3.40.50.2300">
    <property type="match status" value="1"/>
</dbReference>
<keyword evidence="1" id="KW-0597">Phosphoprotein</keyword>
<keyword evidence="4" id="KW-1185">Reference proteome</keyword>
<organism evidence="3 4">
    <name type="scientific">Tengunoibacter tsumagoiensis</name>
    <dbReference type="NCBI Taxonomy" id="2014871"/>
    <lineage>
        <taxon>Bacteria</taxon>
        <taxon>Bacillati</taxon>
        <taxon>Chloroflexota</taxon>
        <taxon>Ktedonobacteria</taxon>
        <taxon>Ktedonobacterales</taxon>
        <taxon>Dictyobacteraceae</taxon>
        <taxon>Tengunoibacter</taxon>
    </lineage>
</organism>
<evidence type="ECO:0000313" key="4">
    <source>
        <dbReference type="Proteomes" id="UP000287352"/>
    </source>
</evidence>
<dbReference type="EMBL" id="BIFR01000002">
    <property type="protein sequence ID" value="GCE15042.1"/>
    <property type="molecule type" value="Genomic_DNA"/>
</dbReference>
<dbReference type="AlphaFoldDB" id="A0A402A7C6"/>
<dbReference type="PROSITE" id="PS50110">
    <property type="entry name" value="RESPONSE_REGULATORY"/>
    <property type="match status" value="1"/>
</dbReference>
<accession>A0A402A7C6</accession>
<evidence type="ECO:0000259" key="2">
    <source>
        <dbReference type="PROSITE" id="PS50110"/>
    </source>
</evidence>
<evidence type="ECO:0000313" key="3">
    <source>
        <dbReference type="EMBL" id="GCE15042.1"/>
    </source>
</evidence>
<dbReference type="InterPro" id="IPR001789">
    <property type="entry name" value="Sig_transdc_resp-reg_receiver"/>
</dbReference>
<evidence type="ECO:0000256" key="1">
    <source>
        <dbReference type="PROSITE-ProRule" id="PRU00169"/>
    </source>
</evidence>
<dbReference type="Proteomes" id="UP000287352">
    <property type="component" value="Unassembled WGS sequence"/>
</dbReference>
<sequence length="125" mass="14211">MDQTQEAVKKAVIIKNWNSVRVLLEIYLRRELFAVRIYDNHLAALTELPQLTIKPDLMVIDLDSNNLSSIVTGLHSCCPSTRVIVLLDEKDVQVVEELRHLPNACILFKPFIVKQFLNLVQGGLC</sequence>
<reference evidence="4" key="1">
    <citation type="submission" date="2018-12" db="EMBL/GenBank/DDBJ databases">
        <title>Tengunoibacter tsumagoiensis gen. nov., sp. nov., Dictyobacter kobayashii sp. nov., D. alpinus sp. nov., and D. joshuensis sp. nov. and description of Dictyobacteraceae fam. nov. within the order Ktedonobacterales isolated from Tengu-no-mugimeshi.</title>
        <authorList>
            <person name="Wang C.M."/>
            <person name="Zheng Y."/>
            <person name="Sakai Y."/>
            <person name="Toyoda A."/>
            <person name="Minakuchi Y."/>
            <person name="Abe K."/>
            <person name="Yokota A."/>
            <person name="Yabe S."/>
        </authorList>
    </citation>
    <scope>NUCLEOTIDE SEQUENCE [LARGE SCALE GENOMIC DNA]</scope>
    <source>
        <strain evidence="4">Uno3</strain>
    </source>
</reference>
<dbReference type="GO" id="GO:0000160">
    <property type="term" value="P:phosphorelay signal transduction system"/>
    <property type="evidence" value="ECO:0007669"/>
    <property type="project" value="InterPro"/>
</dbReference>
<dbReference type="InterPro" id="IPR011006">
    <property type="entry name" value="CheY-like_superfamily"/>
</dbReference>
<dbReference type="SUPFAM" id="SSF52172">
    <property type="entry name" value="CheY-like"/>
    <property type="match status" value="1"/>
</dbReference>
<gene>
    <name evidence="3" type="ORF">KTT_49010</name>
</gene>
<feature type="domain" description="Response regulatory" evidence="2">
    <location>
        <begin position="10"/>
        <end position="124"/>
    </location>
</feature>
<protein>
    <recommendedName>
        <fullName evidence="2">Response regulatory domain-containing protein</fullName>
    </recommendedName>
</protein>
<comment type="caution">
    <text evidence="3">The sequence shown here is derived from an EMBL/GenBank/DDBJ whole genome shotgun (WGS) entry which is preliminary data.</text>
</comment>
<proteinExistence type="predicted"/>